<protein>
    <submittedName>
        <fullName evidence="1">DNA binding CopG/RHH family protein</fullName>
    </submittedName>
</protein>
<gene>
    <name evidence="1" type="ORF">H4684_004084</name>
</gene>
<keyword evidence="2" id="KW-1185">Reference proteome</keyword>
<dbReference type="RefSeq" id="WP_192625126.1">
    <property type="nucleotide sequence ID" value="NZ_JADBGG010000068.1"/>
</dbReference>
<proteinExistence type="predicted"/>
<dbReference type="InterPro" id="IPR010985">
    <property type="entry name" value="Ribbon_hlx_hlx"/>
</dbReference>
<name>A0ABR9H9L9_9BACT</name>
<evidence type="ECO:0000313" key="1">
    <source>
        <dbReference type="EMBL" id="MBE1427390.1"/>
    </source>
</evidence>
<reference evidence="1 2" key="1">
    <citation type="submission" date="2020-10" db="EMBL/GenBank/DDBJ databases">
        <title>Genomic Encyclopedia of Type Strains, Phase IV (KMG-IV): sequencing the most valuable type-strain genomes for metagenomic binning, comparative biology and taxonomic classification.</title>
        <authorList>
            <person name="Goeker M."/>
        </authorList>
    </citation>
    <scope>NUCLEOTIDE SEQUENCE [LARGE SCALE GENOMIC DNA]</scope>
    <source>
        <strain evidence="1 2">DSM 4194</strain>
    </source>
</reference>
<comment type="caution">
    <text evidence="1">The sequence shown here is derived from an EMBL/GenBank/DDBJ whole genome shotgun (WGS) entry which is preliminary data.</text>
</comment>
<evidence type="ECO:0000313" key="2">
    <source>
        <dbReference type="Proteomes" id="UP000639010"/>
    </source>
</evidence>
<dbReference type="EMBL" id="JADBGG010000068">
    <property type="protein sequence ID" value="MBE1427390.1"/>
    <property type="molecule type" value="Genomic_DNA"/>
</dbReference>
<organism evidence="1 2">
    <name type="scientific">Desulfomicrobium macestii</name>
    <dbReference type="NCBI Taxonomy" id="90731"/>
    <lineage>
        <taxon>Bacteria</taxon>
        <taxon>Pseudomonadati</taxon>
        <taxon>Thermodesulfobacteriota</taxon>
        <taxon>Desulfovibrionia</taxon>
        <taxon>Desulfovibrionales</taxon>
        <taxon>Desulfomicrobiaceae</taxon>
        <taxon>Desulfomicrobium</taxon>
    </lineage>
</organism>
<dbReference type="Proteomes" id="UP000639010">
    <property type="component" value="Unassembled WGS sequence"/>
</dbReference>
<dbReference type="Pfam" id="PF12441">
    <property type="entry name" value="CopG_antitoxin"/>
    <property type="match status" value="1"/>
</dbReference>
<accession>A0ABR9H9L9</accession>
<dbReference type="SUPFAM" id="SSF47598">
    <property type="entry name" value="Ribbon-helix-helix"/>
    <property type="match status" value="1"/>
</dbReference>
<sequence length="88" mass="9925">MKAKSKQMPSLRTDAEAEKFVEESDLSQYDLSGFKPMQFEIEPKKGALNMRIPVGLLEAVKAKAAAKGVPYTRYVRMLIENDLARPNH</sequence>
<dbReference type="InterPro" id="IPR022148">
    <property type="entry name" value="CopG_antitoxin"/>
</dbReference>